<gene>
    <name evidence="2" type="primary">NCL1_54228</name>
    <name evidence="2" type="ORF">TNCV_1803621</name>
</gene>
<comment type="caution">
    <text evidence="2">The sequence shown here is derived from an EMBL/GenBank/DDBJ whole genome shotgun (WGS) entry which is preliminary data.</text>
</comment>
<feature type="compositionally biased region" description="Polar residues" evidence="1">
    <location>
        <begin position="184"/>
        <end position="196"/>
    </location>
</feature>
<evidence type="ECO:0000313" key="2">
    <source>
        <dbReference type="EMBL" id="GFY13491.1"/>
    </source>
</evidence>
<organism evidence="2 3">
    <name type="scientific">Trichonephila clavipes</name>
    <name type="common">Golden silk orbweaver</name>
    <name type="synonym">Nephila clavipes</name>
    <dbReference type="NCBI Taxonomy" id="2585209"/>
    <lineage>
        <taxon>Eukaryota</taxon>
        <taxon>Metazoa</taxon>
        <taxon>Ecdysozoa</taxon>
        <taxon>Arthropoda</taxon>
        <taxon>Chelicerata</taxon>
        <taxon>Arachnida</taxon>
        <taxon>Araneae</taxon>
        <taxon>Araneomorphae</taxon>
        <taxon>Entelegynae</taxon>
        <taxon>Araneoidea</taxon>
        <taxon>Nephilidae</taxon>
        <taxon>Trichonephila</taxon>
    </lineage>
</organism>
<protein>
    <submittedName>
        <fullName evidence="2">Uncharacterized protein</fullName>
    </submittedName>
</protein>
<feature type="region of interest" description="Disordered" evidence="1">
    <location>
        <begin position="181"/>
        <end position="200"/>
    </location>
</feature>
<evidence type="ECO:0000256" key="1">
    <source>
        <dbReference type="SAM" id="MobiDB-lite"/>
    </source>
</evidence>
<keyword evidence="3" id="KW-1185">Reference proteome</keyword>
<proteinExistence type="predicted"/>
<evidence type="ECO:0000313" key="3">
    <source>
        <dbReference type="Proteomes" id="UP000887159"/>
    </source>
</evidence>
<name>A0A8X6SS89_TRICX</name>
<feature type="region of interest" description="Disordered" evidence="1">
    <location>
        <begin position="123"/>
        <end position="148"/>
    </location>
</feature>
<sequence length="295" mass="33220">MKKDFTFGLRTVKSGEIHLIQRTNVPMLIYEFPSSSIRCRANPNLFRRIFEPFDQMLYHLIVLEPHTAYPIPAGTRYILLTVQKTVFCLDIIPETILPQLIKNGFNLGDFRKMKRYDQKAYKLPTPTPAHVPAETNKRPLEQQPGTSSKRFPNRVFITPIIRPSVASVLIARPSTPLQIPQPPVQISATPRPSVQITDPPVQITDPSVKIFLPPQPPEQILLPDPLVVETLEPTITDDSSIDQIMLSVFGDCSHQGIQASPPHTQEPQVFDTVPSLLDESNDLWRPPGSHLGHQD</sequence>
<accession>A0A8X6SS89</accession>
<dbReference type="EMBL" id="BMAU01021322">
    <property type="protein sequence ID" value="GFY13491.1"/>
    <property type="molecule type" value="Genomic_DNA"/>
</dbReference>
<reference evidence="2" key="1">
    <citation type="submission" date="2020-08" db="EMBL/GenBank/DDBJ databases">
        <title>Multicomponent nature underlies the extraordinary mechanical properties of spider dragline silk.</title>
        <authorList>
            <person name="Kono N."/>
            <person name="Nakamura H."/>
            <person name="Mori M."/>
            <person name="Yoshida Y."/>
            <person name="Ohtoshi R."/>
            <person name="Malay A.D."/>
            <person name="Moran D.A.P."/>
            <person name="Tomita M."/>
            <person name="Numata K."/>
            <person name="Arakawa K."/>
        </authorList>
    </citation>
    <scope>NUCLEOTIDE SEQUENCE</scope>
</reference>
<dbReference type="AlphaFoldDB" id="A0A8X6SS89"/>
<dbReference type="Proteomes" id="UP000887159">
    <property type="component" value="Unassembled WGS sequence"/>
</dbReference>